<dbReference type="AlphaFoldDB" id="A0AAV5VFF1"/>
<dbReference type="GO" id="GO:0005758">
    <property type="term" value="C:mitochondrial intermembrane space"/>
    <property type="evidence" value="ECO:0007669"/>
    <property type="project" value="InterPro"/>
</dbReference>
<dbReference type="InterPro" id="IPR006797">
    <property type="entry name" value="PRELI/MSF1_dom"/>
</dbReference>
<gene>
    <name evidence="2" type="ORF">PFISCL1PPCAC_8260</name>
</gene>
<dbReference type="Pfam" id="PF04707">
    <property type="entry name" value="PRELI"/>
    <property type="match status" value="1"/>
</dbReference>
<proteinExistence type="predicted"/>
<organism evidence="2 3">
    <name type="scientific">Pristionchus fissidentatus</name>
    <dbReference type="NCBI Taxonomy" id="1538716"/>
    <lineage>
        <taxon>Eukaryota</taxon>
        <taxon>Metazoa</taxon>
        <taxon>Ecdysozoa</taxon>
        <taxon>Nematoda</taxon>
        <taxon>Chromadorea</taxon>
        <taxon>Rhabditida</taxon>
        <taxon>Rhabditina</taxon>
        <taxon>Diplogasteromorpha</taxon>
        <taxon>Diplogasteroidea</taxon>
        <taxon>Neodiplogasteridae</taxon>
        <taxon>Pristionchus</taxon>
    </lineage>
</organism>
<dbReference type="PANTHER" id="PTHR11158">
    <property type="entry name" value="MSF1/PX19 RELATED"/>
    <property type="match status" value="1"/>
</dbReference>
<feature type="non-terminal residue" evidence="2">
    <location>
        <position position="1"/>
    </location>
</feature>
<protein>
    <recommendedName>
        <fullName evidence="1">PRELI/MSF1 domain-containing protein</fullName>
    </recommendedName>
</protein>
<evidence type="ECO:0000313" key="2">
    <source>
        <dbReference type="EMBL" id="GMT16963.1"/>
    </source>
</evidence>
<evidence type="ECO:0000313" key="3">
    <source>
        <dbReference type="Proteomes" id="UP001432322"/>
    </source>
</evidence>
<dbReference type="PROSITE" id="PS50904">
    <property type="entry name" value="PRELI_MSF1"/>
    <property type="match status" value="1"/>
</dbReference>
<reference evidence="2" key="1">
    <citation type="submission" date="2023-10" db="EMBL/GenBank/DDBJ databases">
        <title>Genome assembly of Pristionchus species.</title>
        <authorList>
            <person name="Yoshida K."/>
            <person name="Sommer R.J."/>
        </authorList>
    </citation>
    <scope>NUCLEOTIDE SEQUENCE</scope>
    <source>
        <strain evidence="2">RS5133</strain>
    </source>
</reference>
<sequence length="234" mass="26969">GSPSGATTWPHHARMKIWSSNFSIFPYSFDELVSTFWDRYPNSHATHIISEDVLEREITPDFIITKKLIVKQGNSIMKRIPSWLSSMTKIRQVPTLEESIYDRHTHTLTTYTRNVANGELFQMHERCIYRPVFPESRTIPASRLLRSVAISVNSGKMSSVYENVMLLGFKKSITSTFKGFNEKLEERYGMRTLNSIADKHKLSQKLREKLEKFKEFKDASTEQASNLVGVKTNA</sequence>
<dbReference type="EMBL" id="BTSY01000002">
    <property type="protein sequence ID" value="GMT16963.1"/>
    <property type="molecule type" value="Genomic_DNA"/>
</dbReference>
<evidence type="ECO:0000259" key="1">
    <source>
        <dbReference type="PROSITE" id="PS50904"/>
    </source>
</evidence>
<feature type="domain" description="PRELI/MSF1" evidence="1">
    <location>
        <begin position="15"/>
        <end position="192"/>
    </location>
</feature>
<dbReference type="Proteomes" id="UP001432322">
    <property type="component" value="Unassembled WGS sequence"/>
</dbReference>
<dbReference type="InterPro" id="IPR037365">
    <property type="entry name" value="Slowmo/Ups"/>
</dbReference>
<accession>A0AAV5VFF1</accession>
<keyword evidence="3" id="KW-1185">Reference proteome</keyword>
<comment type="caution">
    <text evidence="2">The sequence shown here is derived from an EMBL/GenBank/DDBJ whole genome shotgun (WGS) entry which is preliminary data.</text>
</comment>
<name>A0AAV5VFF1_9BILA</name>